<feature type="region of interest" description="Disordered" evidence="2">
    <location>
        <begin position="1"/>
        <end position="24"/>
    </location>
</feature>
<dbReference type="EMBL" id="KZ857393">
    <property type="protein sequence ID" value="RDX51621.1"/>
    <property type="molecule type" value="Genomic_DNA"/>
</dbReference>
<evidence type="ECO:0000313" key="4">
    <source>
        <dbReference type="EMBL" id="RDX51621.1"/>
    </source>
</evidence>
<accession>A0A371DGE2</accession>
<reference evidence="4 5" key="1">
    <citation type="journal article" date="2018" name="Biotechnol. Biofuels">
        <title>Integrative visual omics of the white-rot fungus Polyporus brumalis exposes the biotechnological potential of its oxidative enzymes for delignifying raw plant biomass.</title>
        <authorList>
            <person name="Miyauchi S."/>
            <person name="Rancon A."/>
            <person name="Drula E."/>
            <person name="Hage H."/>
            <person name="Chaduli D."/>
            <person name="Favel A."/>
            <person name="Grisel S."/>
            <person name="Henrissat B."/>
            <person name="Herpoel-Gimbert I."/>
            <person name="Ruiz-Duenas F.J."/>
            <person name="Chevret D."/>
            <person name="Hainaut M."/>
            <person name="Lin J."/>
            <person name="Wang M."/>
            <person name="Pangilinan J."/>
            <person name="Lipzen A."/>
            <person name="Lesage-Meessen L."/>
            <person name="Navarro D."/>
            <person name="Riley R."/>
            <person name="Grigoriev I.V."/>
            <person name="Zhou S."/>
            <person name="Raouche S."/>
            <person name="Rosso M.N."/>
        </authorList>
    </citation>
    <scope>NUCLEOTIDE SEQUENCE [LARGE SCALE GENOMIC DNA]</scope>
    <source>
        <strain evidence="4 5">BRFM 1820</strain>
    </source>
</reference>
<feature type="domain" description="Peptidase C14 caspase" evidence="3">
    <location>
        <begin position="31"/>
        <end position="438"/>
    </location>
</feature>
<proteinExistence type="inferred from homology"/>
<dbReference type="PANTHER" id="PTHR48104">
    <property type="entry name" value="METACASPASE-4"/>
    <property type="match status" value="1"/>
</dbReference>
<evidence type="ECO:0000256" key="1">
    <source>
        <dbReference type="ARBA" id="ARBA00009005"/>
    </source>
</evidence>
<keyword evidence="5" id="KW-1185">Reference proteome</keyword>
<dbReference type="GO" id="GO:0006508">
    <property type="term" value="P:proteolysis"/>
    <property type="evidence" value="ECO:0007669"/>
    <property type="project" value="InterPro"/>
</dbReference>
<feature type="region of interest" description="Disordered" evidence="2">
    <location>
        <begin position="233"/>
        <end position="258"/>
    </location>
</feature>
<evidence type="ECO:0000259" key="3">
    <source>
        <dbReference type="Pfam" id="PF00656"/>
    </source>
</evidence>
<dbReference type="Gene3D" id="3.40.50.12660">
    <property type="match status" value="1"/>
</dbReference>
<dbReference type="GO" id="GO:0005737">
    <property type="term" value="C:cytoplasm"/>
    <property type="evidence" value="ECO:0007669"/>
    <property type="project" value="TreeGrafter"/>
</dbReference>
<dbReference type="InterPro" id="IPR011600">
    <property type="entry name" value="Pept_C14_caspase"/>
</dbReference>
<dbReference type="AlphaFoldDB" id="A0A371DGE2"/>
<dbReference type="Pfam" id="PF00656">
    <property type="entry name" value="Peptidase_C14"/>
    <property type="match status" value="1"/>
</dbReference>
<dbReference type="GO" id="GO:0004197">
    <property type="term" value="F:cysteine-type endopeptidase activity"/>
    <property type="evidence" value="ECO:0007669"/>
    <property type="project" value="InterPro"/>
</dbReference>
<gene>
    <name evidence="4" type="ORF">OH76DRAFT_258984</name>
</gene>
<protein>
    <recommendedName>
        <fullName evidence="3">Peptidase C14 caspase domain-containing protein</fullName>
    </recommendedName>
</protein>
<dbReference type="Proteomes" id="UP000256964">
    <property type="component" value="Unassembled WGS sequence"/>
</dbReference>
<name>A0A371DGE2_9APHY</name>
<dbReference type="PANTHER" id="PTHR48104:SF30">
    <property type="entry name" value="METACASPASE-1"/>
    <property type="match status" value="1"/>
</dbReference>
<comment type="similarity">
    <text evidence="1">Belongs to the peptidase C14B family.</text>
</comment>
<dbReference type="InterPro" id="IPR050452">
    <property type="entry name" value="Metacaspase"/>
</dbReference>
<evidence type="ECO:0000256" key="2">
    <source>
        <dbReference type="SAM" id="MobiDB-lite"/>
    </source>
</evidence>
<feature type="compositionally biased region" description="Polar residues" evidence="2">
    <location>
        <begin position="10"/>
        <end position="24"/>
    </location>
</feature>
<organism evidence="4 5">
    <name type="scientific">Lentinus brumalis</name>
    <dbReference type="NCBI Taxonomy" id="2498619"/>
    <lineage>
        <taxon>Eukaryota</taxon>
        <taxon>Fungi</taxon>
        <taxon>Dikarya</taxon>
        <taxon>Basidiomycota</taxon>
        <taxon>Agaricomycotina</taxon>
        <taxon>Agaricomycetes</taxon>
        <taxon>Polyporales</taxon>
        <taxon>Polyporaceae</taxon>
        <taxon>Lentinus</taxon>
    </lineage>
</organism>
<sequence>MPSLHHKPTRSSTLNTLRSMTSSRKPVRKGLVVAISYKNSQVPSVKKLHSPHKDARDWRNLMINKYHFAERDITMMLDDEDTPPHLLPTEENIIHEIEALVEGAQPKDRFMFYFAGHSTQSPTTDPDEVDGFDEAIITYSPSGQDHPTIIDDVLKTLLVDSLPVDAFLTAIFDSCHSGTLLDLEHYTCNSAWFPWCTIGPRTLSKGGPGVLRGDGREGYGDLHIKLDLPLADDASNAGTGEDTENSSTAPAPTREKPTVRIYERTRTGDDSVMKRNTIVNNVPPHEKERRRFVITRASTLEVLRRDSFMDARKPRRWFSFHNFDLMSTVVHGIKDVADTAAAAFGIPRCTSPMGEMPCDGWCQPTTRKKKAQVVSISACQDWQRTWEGKDGWTMTQSLISVLDVDPHPPVRELIKTVGHDLHRNTTLKLHAWGGRQIARWKKSGKRYTLPDLEIVGGVEPSLGSSEPLIADALFHP</sequence>
<dbReference type="OrthoDB" id="3223806at2759"/>
<evidence type="ECO:0000313" key="5">
    <source>
        <dbReference type="Proteomes" id="UP000256964"/>
    </source>
</evidence>